<evidence type="ECO:0000313" key="1">
    <source>
        <dbReference type="EMBL" id="ASF00222.1"/>
    </source>
</evidence>
<name>A0A218MLQ5_9VIRU</name>
<sequence>MKKLLLLFLISTICTAQIEDFFKYSTFYTSMSMNTSFVEREDYKAVNKGYEDITTINPYDYNITLGLRKIARFDYETKRQTWYTGTERNTADNVTIGNANGWEYLFNYSFIRNRGENFNDRNFWLRYLGDWFVFKAQYTDNERVDLKYSSLDYRLRLNKGNWDFTIGTVFRIHPAYGINPIQDFWVPGASNFQDLAEDFGYAPEQWVQGLYVDQNWYDVSGGDSVLIATSNDEFFHHYFGDAVARFNEQELKKLGLQKELSAVIGVAYYKYTPKFWIHAWYNCLPYHHGLDDYSYEYTDSKVEWDSGLILGTKVTKSLGLFVEGTHMKYWGKEIFEMKFGFNYLIF</sequence>
<accession>A0A218MLQ5</accession>
<reference evidence="1" key="2">
    <citation type="journal article" date="2017" name="Nat. Commun.">
        <title>Single-virus genomics reveals hidden cosmopolitan and abundant viruses.</title>
        <authorList>
            <person name="Martinez-Hernandez F."/>
            <person name="Fornas O."/>
            <person name="Lluesma Gomez M."/>
            <person name="Bolduc B."/>
            <person name="de la Cruz Pena M.J."/>
            <person name="Martinez J.M."/>
            <person name="Anton J."/>
            <person name="Gasol J.M."/>
            <person name="Rosselli R."/>
            <person name="Rodriguez-Valera F."/>
            <person name="Sullivan M.B."/>
            <person name="Acinas S.G."/>
            <person name="Martinez-Garcia M."/>
        </authorList>
    </citation>
    <scope>NUCLEOTIDE SEQUENCE</scope>
</reference>
<reference evidence="1" key="1">
    <citation type="submission" date="2016-10" db="EMBL/GenBank/DDBJ databases">
        <authorList>
            <person name="Varghese N."/>
        </authorList>
    </citation>
    <scope>NUCLEOTIDE SEQUENCE</scope>
</reference>
<protein>
    <submittedName>
        <fullName evidence="1">Uncharacterized protein</fullName>
    </submittedName>
</protein>
<dbReference type="EMBL" id="KY052822">
    <property type="protein sequence ID" value="ASF00222.1"/>
    <property type="molecule type" value="Genomic_DNA"/>
</dbReference>
<proteinExistence type="predicted"/>
<organism evidence="1">
    <name type="scientific">uncultured virus</name>
    <dbReference type="NCBI Taxonomy" id="340016"/>
    <lineage>
        <taxon>Viruses</taxon>
        <taxon>environmental samples</taxon>
    </lineage>
</organism>